<dbReference type="Proteomes" id="UP000636709">
    <property type="component" value="Unassembled WGS sequence"/>
</dbReference>
<proteinExistence type="predicted"/>
<organism evidence="1 3">
    <name type="scientific">Digitaria exilis</name>
    <dbReference type="NCBI Taxonomy" id="1010633"/>
    <lineage>
        <taxon>Eukaryota</taxon>
        <taxon>Viridiplantae</taxon>
        <taxon>Streptophyta</taxon>
        <taxon>Embryophyta</taxon>
        <taxon>Tracheophyta</taxon>
        <taxon>Spermatophyta</taxon>
        <taxon>Magnoliopsida</taxon>
        <taxon>Liliopsida</taxon>
        <taxon>Poales</taxon>
        <taxon>Poaceae</taxon>
        <taxon>PACMAD clade</taxon>
        <taxon>Panicoideae</taxon>
        <taxon>Panicodae</taxon>
        <taxon>Paniceae</taxon>
        <taxon>Anthephorinae</taxon>
        <taxon>Digitaria</taxon>
    </lineage>
</organism>
<name>A0A835EMS8_9POAL</name>
<protein>
    <submittedName>
        <fullName evidence="1">Uncharacterized protein</fullName>
    </submittedName>
</protein>
<gene>
    <name evidence="2" type="ORF">HU200_013055</name>
    <name evidence="1" type="ORF">HU200_034411</name>
</gene>
<dbReference type="EMBL" id="JACEFO010001827">
    <property type="protein sequence ID" value="KAF8700468.1"/>
    <property type="molecule type" value="Genomic_DNA"/>
</dbReference>
<evidence type="ECO:0000313" key="1">
    <source>
        <dbReference type="EMBL" id="KAF8700468.1"/>
    </source>
</evidence>
<dbReference type="EMBL" id="JACEFO010001108">
    <property type="protein sequence ID" value="KAF8748113.1"/>
    <property type="molecule type" value="Genomic_DNA"/>
</dbReference>
<comment type="caution">
    <text evidence="1">The sequence shown here is derived from an EMBL/GenBank/DDBJ whole genome shotgun (WGS) entry which is preliminary data.</text>
</comment>
<evidence type="ECO:0000313" key="2">
    <source>
        <dbReference type="EMBL" id="KAF8748113.1"/>
    </source>
</evidence>
<sequence length="84" mass="9402">MTSFLPGGGKFHMVGLAAVVWSIWKARNNNCFENKKIRSPTEIICIVSSFVSYWADLQQALKKTALQFHPQQSPPADNGMVLLH</sequence>
<keyword evidence="3" id="KW-1185">Reference proteome</keyword>
<evidence type="ECO:0000313" key="3">
    <source>
        <dbReference type="Proteomes" id="UP000636709"/>
    </source>
</evidence>
<dbReference type="AlphaFoldDB" id="A0A835EMS8"/>
<accession>A0A835EMS8</accession>
<dbReference type="OrthoDB" id="676037at2759"/>
<reference evidence="1" key="1">
    <citation type="submission" date="2020-07" db="EMBL/GenBank/DDBJ databases">
        <title>Genome sequence and genetic diversity analysis of an under-domesticated orphan crop, white fonio (Digitaria exilis).</title>
        <authorList>
            <person name="Bennetzen J.L."/>
            <person name="Chen S."/>
            <person name="Ma X."/>
            <person name="Wang X."/>
            <person name="Yssel A.E.J."/>
            <person name="Chaluvadi S.R."/>
            <person name="Johnson M."/>
            <person name="Gangashetty P."/>
            <person name="Hamidou F."/>
            <person name="Sanogo M.D."/>
            <person name="Zwaenepoel A."/>
            <person name="Wallace J."/>
            <person name="Van De Peer Y."/>
            <person name="Van Deynze A."/>
        </authorList>
    </citation>
    <scope>NUCLEOTIDE SEQUENCE</scope>
    <source>
        <tissue evidence="1">Leaves</tissue>
    </source>
</reference>